<name>A0A8K0QR77_9PLEO</name>
<dbReference type="AlphaFoldDB" id="A0A8K0QR77"/>
<keyword evidence="2" id="KW-1185">Reference proteome</keyword>
<accession>A0A8K0QR77</accession>
<organism evidence="1 2">
    <name type="scientific">Paraphoma chrysanthemicola</name>
    <dbReference type="NCBI Taxonomy" id="798071"/>
    <lineage>
        <taxon>Eukaryota</taxon>
        <taxon>Fungi</taxon>
        <taxon>Dikarya</taxon>
        <taxon>Ascomycota</taxon>
        <taxon>Pezizomycotina</taxon>
        <taxon>Dothideomycetes</taxon>
        <taxon>Pleosporomycetidae</taxon>
        <taxon>Pleosporales</taxon>
        <taxon>Pleosporineae</taxon>
        <taxon>Phaeosphaeriaceae</taxon>
        <taxon>Paraphoma</taxon>
    </lineage>
</organism>
<evidence type="ECO:0000313" key="1">
    <source>
        <dbReference type="EMBL" id="KAH7066547.1"/>
    </source>
</evidence>
<sequence length="200" mass="22658">MHSLSQAVASVMGRVARTFIGAVIRNPDQQQPPLSASRPSDDRPTLMFLPIEIRIMIAKYVVTSPDVLYFQWTTWENHRRAATFEQIKQLSALSQVNRQLHTETSSLVWKMNEFQIQEAYFGTAYICGQRSLAPSDASAIIKALDFLIEHGPVEQMSESEGTTFAHDDYRYEVDRSPHFASAYCDSAIHKLRYKLASGGR</sequence>
<dbReference type="Proteomes" id="UP000813461">
    <property type="component" value="Unassembled WGS sequence"/>
</dbReference>
<reference evidence="1" key="1">
    <citation type="journal article" date="2021" name="Nat. Commun.">
        <title>Genetic determinants of endophytism in the Arabidopsis root mycobiome.</title>
        <authorList>
            <person name="Mesny F."/>
            <person name="Miyauchi S."/>
            <person name="Thiergart T."/>
            <person name="Pickel B."/>
            <person name="Atanasova L."/>
            <person name="Karlsson M."/>
            <person name="Huettel B."/>
            <person name="Barry K.W."/>
            <person name="Haridas S."/>
            <person name="Chen C."/>
            <person name="Bauer D."/>
            <person name="Andreopoulos W."/>
            <person name="Pangilinan J."/>
            <person name="LaButti K."/>
            <person name="Riley R."/>
            <person name="Lipzen A."/>
            <person name="Clum A."/>
            <person name="Drula E."/>
            <person name="Henrissat B."/>
            <person name="Kohler A."/>
            <person name="Grigoriev I.V."/>
            <person name="Martin F.M."/>
            <person name="Hacquard S."/>
        </authorList>
    </citation>
    <scope>NUCLEOTIDE SEQUENCE</scope>
    <source>
        <strain evidence="1">MPI-SDFR-AT-0120</strain>
    </source>
</reference>
<gene>
    <name evidence="1" type="ORF">FB567DRAFT_599698</name>
</gene>
<evidence type="ECO:0000313" key="2">
    <source>
        <dbReference type="Proteomes" id="UP000813461"/>
    </source>
</evidence>
<evidence type="ECO:0008006" key="3">
    <source>
        <dbReference type="Google" id="ProtNLM"/>
    </source>
</evidence>
<protein>
    <recommendedName>
        <fullName evidence="3">F-box domain-containing protein</fullName>
    </recommendedName>
</protein>
<dbReference type="OrthoDB" id="3799631at2759"/>
<dbReference type="EMBL" id="JAGMVJ010000038">
    <property type="protein sequence ID" value="KAH7066547.1"/>
    <property type="molecule type" value="Genomic_DNA"/>
</dbReference>
<comment type="caution">
    <text evidence="1">The sequence shown here is derived from an EMBL/GenBank/DDBJ whole genome shotgun (WGS) entry which is preliminary data.</text>
</comment>
<proteinExistence type="predicted"/>